<proteinExistence type="predicted"/>
<organism evidence="2 4">
    <name type="scientific">Cucumis melo var. makuwa</name>
    <name type="common">Oriental melon</name>
    <dbReference type="NCBI Taxonomy" id="1194695"/>
    <lineage>
        <taxon>Eukaryota</taxon>
        <taxon>Viridiplantae</taxon>
        <taxon>Streptophyta</taxon>
        <taxon>Embryophyta</taxon>
        <taxon>Tracheophyta</taxon>
        <taxon>Spermatophyta</taxon>
        <taxon>Magnoliopsida</taxon>
        <taxon>eudicotyledons</taxon>
        <taxon>Gunneridae</taxon>
        <taxon>Pentapetalae</taxon>
        <taxon>rosids</taxon>
        <taxon>fabids</taxon>
        <taxon>Cucurbitales</taxon>
        <taxon>Cucurbitaceae</taxon>
        <taxon>Benincaseae</taxon>
        <taxon>Cucumis</taxon>
    </lineage>
</organism>
<evidence type="ECO:0000313" key="4">
    <source>
        <dbReference type="Proteomes" id="UP000321393"/>
    </source>
</evidence>
<dbReference type="OrthoDB" id="128382at2759"/>
<gene>
    <name evidence="3" type="ORF">E5676_scaffold45G001000</name>
    <name evidence="2" type="ORF">E6C27_scaffold131G001530</name>
</gene>
<dbReference type="Proteomes" id="UP000321393">
    <property type="component" value="Unassembled WGS sequence"/>
</dbReference>
<sequence>MQSSLQLILSIKCHLESFTFKRLLNVSRSSTLPHDLFPMFISVCLGALSSFTVMAQTILSLLLMLNHVFSWGVLCTKKVISVTILLKIVSYPWMSPSLRINPSILETNIIAPGENKVAKSDETLEKTGGSGTKHFMCNYMSYSNLSPKFKAFTASLDTATVPKNIHKAMESLEWKTPVMEEMGTLEKKDDIAKITRLKKKMGDEFEIKDLENLKYFLGIEVARSRKGISASQRKYTLDLLKETGMIRCKPADAPMEFNAKLGIMLTKFLLIKRSIDI</sequence>
<evidence type="ECO:0000313" key="5">
    <source>
        <dbReference type="Proteomes" id="UP000321947"/>
    </source>
</evidence>
<dbReference type="AlphaFoldDB" id="A0A5A7UKL0"/>
<dbReference type="Pfam" id="PF07727">
    <property type="entry name" value="RVT_2"/>
    <property type="match status" value="1"/>
</dbReference>
<comment type="caution">
    <text evidence="2">The sequence shown here is derived from an EMBL/GenBank/DDBJ whole genome shotgun (WGS) entry which is preliminary data.</text>
</comment>
<dbReference type="EMBL" id="SSTD01008722">
    <property type="protein sequence ID" value="TYK15051.1"/>
    <property type="molecule type" value="Genomic_DNA"/>
</dbReference>
<name>A0A5A7UKL0_CUCMM</name>
<evidence type="ECO:0000259" key="1">
    <source>
        <dbReference type="Pfam" id="PF07727"/>
    </source>
</evidence>
<protein>
    <submittedName>
        <fullName evidence="2 3">Mitochondrial protein</fullName>
    </submittedName>
</protein>
<dbReference type="InterPro" id="IPR013103">
    <property type="entry name" value="RVT_2"/>
</dbReference>
<evidence type="ECO:0000313" key="2">
    <source>
        <dbReference type="EMBL" id="KAA0054215.1"/>
    </source>
</evidence>
<dbReference type="EMBL" id="SSTE01008862">
    <property type="protein sequence ID" value="KAA0054215.1"/>
    <property type="molecule type" value="Genomic_DNA"/>
</dbReference>
<feature type="domain" description="Reverse transcriptase Ty1/copia-type" evidence="1">
    <location>
        <begin position="189"/>
        <end position="256"/>
    </location>
</feature>
<dbReference type="Proteomes" id="UP000321947">
    <property type="component" value="Unassembled WGS sequence"/>
</dbReference>
<reference evidence="4 5" key="1">
    <citation type="submission" date="2019-08" db="EMBL/GenBank/DDBJ databases">
        <title>Draft genome sequences of two oriental melons (Cucumis melo L. var makuwa).</title>
        <authorList>
            <person name="Kwon S.-Y."/>
        </authorList>
    </citation>
    <scope>NUCLEOTIDE SEQUENCE [LARGE SCALE GENOMIC DNA]</scope>
    <source>
        <strain evidence="5">cv. Chang Bougi</strain>
        <strain evidence="4">cv. SW 3</strain>
        <tissue evidence="2">Leaf</tissue>
    </source>
</reference>
<evidence type="ECO:0000313" key="3">
    <source>
        <dbReference type="EMBL" id="TYK15051.1"/>
    </source>
</evidence>
<accession>A0A5A7UKL0</accession>